<organism evidence="1 2">
    <name type="scientific">Siminovitchia fordii</name>
    <dbReference type="NCBI Taxonomy" id="254759"/>
    <lineage>
        <taxon>Bacteria</taxon>
        <taxon>Bacillati</taxon>
        <taxon>Bacillota</taxon>
        <taxon>Bacilli</taxon>
        <taxon>Bacillales</taxon>
        <taxon>Bacillaceae</taxon>
        <taxon>Siminovitchia</taxon>
    </lineage>
</organism>
<keyword evidence="2" id="KW-1185">Reference proteome</keyword>
<name>A0ABQ4K1Z1_9BACI</name>
<sequence>MKKVMSVAACVCTIFVLSWWTKGDAKQTDVKTPPETEVYHKSKFFIVDSIEGARYIDLARKMSECKLPQNTPYSVEDLFTIISEQSKTEETFKYLTEEKVSQ</sequence>
<dbReference type="EMBL" id="BOQT01000002">
    <property type="protein sequence ID" value="GIN19661.1"/>
    <property type="molecule type" value="Genomic_DNA"/>
</dbReference>
<reference evidence="1 2" key="1">
    <citation type="submission" date="2021-03" db="EMBL/GenBank/DDBJ databases">
        <title>Antimicrobial resistance genes in bacteria isolated from Japanese honey, and their potential for conferring macrolide and lincosamide resistance in the American foulbrood pathogen Paenibacillus larvae.</title>
        <authorList>
            <person name="Okamoto M."/>
            <person name="Kumagai M."/>
            <person name="Kanamori H."/>
            <person name="Takamatsu D."/>
        </authorList>
    </citation>
    <scope>NUCLEOTIDE SEQUENCE [LARGE SCALE GENOMIC DNA]</scope>
    <source>
        <strain evidence="1 2">J1TS3</strain>
    </source>
</reference>
<proteinExistence type="predicted"/>
<accession>A0ABQ4K1Z1</accession>
<evidence type="ECO:0000313" key="1">
    <source>
        <dbReference type="EMBL" id="GIN19661.1"/>
    </source>
</evidence>
<dbReference type="Proteomes" id="UP000680279">
    <property type="component" value="Unassembled WGS sequence"/>
</dbReference>
<dbReference type="RefSeq" id="WP_018706330.1">
    <property type="nucleotide sequence ID" value="NZ_BOQT01000002.1"/>
</dbReference>
<comment type="caution">
    <text evidence="1">The sequence shown here is derived from an EMBL/GenBank/DDBJ whole genome shotgun (WGS) entry which is preliminary data.</text>
</comment>
<evidence type="ECO:0000313" key="2">
    <source>
        <dbReference type="Proteomes" id="UP000680279"/>
    </source>
</evidence>
<protein>
    <submittedName>
        <fullName evidence="1">Uncharacterized protein</fullName>
    </submittedName>
</protein>
<gene>
    <name evidence="1" type="ORF">J1TS3_07950</name>
</gene>